<evidence type="ECO:0000256" key="5">
    <source>
        <dbReference type="ARBA" id="ARBA00023266"/>
    </source>
</evidence>
<dbReference type="Proteomes" id="UP000245119">
    <property type="component" value="Linkage Group LG4"/>
</dbReference>
<name>A0A2T7PGZ2_POMCA</name>
<evidence type="ECO:0000313" key="8">
    <source>
        <dbReference type="Proteomes" id="UP000245119"/>
    </source>
</evidence>
<dbReference type="InterPro" id="IPR008826">
    <property type="entry name" value="Se-bd"/>
</dbReference>
<accession>A0A2T7PGZ2</accession>
<gene>
    <name evidence="7" type="ORF">C0Q70_08140</name>
</gene>
<dbReference type="PANTHER" id="PTHR23300">
    <property type="entry name" value="METHANETHIOL OXIDASE"/>
    <property type="match status" value="1"/>
</dbReference>
<organism evidence="7 8">
    <name type="scientific">Pomacea canaliculata</name>
    <name type="common">Golden apple snail</name>
    <dbReference type="NCBI Taxonomy" id="400727"/>
    <lineage>
        <taxon>Eukaryota</taxon>
        <taxon>Metazoa</taxon>
        <taxon>Spiralia</taxon>
        <taxon>Lophotrochozoa</taxon>
        <taxon>Mollusca</taxon>
        <taxon>Gastropoda</taxon>
        <taxon>Caenogastropoda</taxon>
        <taxon>Architaenioglossa</taxon>
        <taxon>Ampullarioidea</taxon>
        <taxon>Ampullariidae</taxon>
        <taxon>Pomacea</taxon>
    </lineage>
</organism>
<comment type="similarity">
    <text evidence="2">Belongs to the selenium-binding protein family.</text>
</comment>
<evidence type="ECO:0000256" key="2">
    <source>
        <dbReference type="ARBA" id="ARBA00005606"/>
    </source>
</evidence>
<dbReference type="InterPro" id="IPR015943">
    <property type="entry name" value="WD40/YVTN_repeat-like_dom_sf"/>
</dbReference>
<evidence type="ECO:0000313" key="7">
    <source>
        <dbReference type="EMBL" id="PVD32695.1"/>
    </source>
</evidence>
<keyword evidence="5" id="KW-0711">Selenium</keyword>
<dbReference type="GO" id="GO:0008430">
    <property type="term" value="F:selenium binding"/>
    <property type="evidence" value="ECO:0007669"/>
    <property type="project" value="InterPro"/>
</dbReference>
<evidence type="ECO:0000256" key="4">
    <source>
        <dbReference type="ARBA" id="ARBA00015601"/>
    </source>
</evidence>
<dbReference type="SUPFAM" id="SSF75011">
    <property type="entry name" value="3-carboxy-cis,cis-mucoante lactonizing enzyme"/>
    <property type="match status" value="1"/>
</dbReference>
<dbReference type="EMBL" id="PZQS01000004">
    <property type="protein sequence ID" value="PVD32695.1"/>
    <property type="molecule type" value="Genomic_DNA"/>
</dbReference>
<comment type="caution">
    <text evidence="7">The sequence shown here is derived from an EMBL/GenBank/DDBJ whole genome shotgun (WGS) entry which is preliminary data.</text>
</comment>
<dbReference type="GO" id="GO:0018549">
    <property type="term" value="F:methanethiol oxidase activity"/>
    <property type="evidence" value="ECO:0007669"/>
    <property type="project" value="UniProtKB-EC"/>
</dbReference>
<evidence type="ECO:0000256" key="3">
    <source>
        <dbReference type="ARBA" id="ARBA00012510"/>
    </source>
</evidence>
<dbReference type="Pfam" id="PF05694">
    <property type="entry name" value="SBP56"/>
    <property type="match status" value="2"/>
</dbReference>
<feature type="non-terminal residue" evidence="7">
    <location>
        <position position="1"/>
    </location>
</feature>
<comment type="pathway">
    <text evidence="1">Organosulfur degradation.</text>
</comment>
<comment type="catalytic activity">
    <reaction evidence="6">
        <text>methanethiol + O2 + H2O = hydrogen sulfide + formaldehyde + H2O2 + H(+)</text>
        <dbReference type="Rhea" id="RHEA:11812"/>
        <dbReference type="ChEBI" id="CHEBI:15377"/>
        <dbReference type="ChEBI" id="CHEBI:15378"/>
        <dbReference type="ChEBI" id="CHEBI:15379"/>
        <dbReference type="ChEBI" id="CHEBI:16007"/>
        <dbReference type="ChEBI" id="CHEBI:16240"/>
        <dbReference type="ChEBI" id="CHEBI:16842"/>
        <dbReference type="ChEBI" id="CHEBI:29919"/>
        <dbReference type="EC" id="1.8.3.4"/>
    </reaction>
</comment>
<reference evidence="7 8" key="1">
    <citation type="submission" date="2018-04" db="EMBL/GenBank/DDBJ databases">
        <title>The genome of golden apple snail Pomacea canaliculata provides insight into stress tolerance and invasive adaptation.</title>
        <authorList>
            <person name="Liu C."/>
            <person name="Liu B."/>
            <person name="Ren Y."/>
            <person name="Zhang Y."/>
            <person name="Wang H."/>
            <person name="Li S."/>
            <person name="Jiang F."/>
            <person name="Yin L."/>
            <person name="Zhang G."/>
            <person name="Qian W."/>
            <person name="Fan W."/>
        </authorList>
    </citation>
    <scope>NUCLEOTIDE SEQUENCE [LARGE SCALE GENOMIC DNA]</scope>
    <source>
        <strain evidence="7">SZHN2017</strain>
        <tissue evidence="7">Muscle</tissue>
    </source>
</reference>
<keyword evidence="8" id="KW-1185">Reference proteome</keyword>
<dbReference type="AlphaFoldDB" id="A0A2T7PGZ2"/>
<sequence length="378" mass="42968">VISRLYMPYTSDELHHTGWNACSSCYDDPSKTRDKMIMPCLDGDRVYVVDMGVDPREPRLVSECVLLSGGFILLDGHDFEILNNWERGEAVPEFGYDFWYQPRHNIMVSSSWGAPRAWKKGFSLDDVKIGLYGRTLTFWDWTKHTIKQSIDLGPDGLIPLEVRFLHDPDSSQAFVGCALSSTVFRIFKKQAIEKVISVPSKSVEGWALPDMPGLITDILISLDDRFLYFSNWLHGDIRQYDITDTRNPRLVGQIWLGGSFCRDSQVKVIDDKERKDQPKPIILNNGKRLEGGPQMIQLSLDGKRLYVTNSLYSAWDVQFYPDMVKNGSVMLQIDVDTEKGGLSLNKNFLVDFGDEPQGPVLAHEIRYPGGDCTSDIWL</sequence>
<dbReference type="OrthoDB" id="10252446at2759"/>
<dbReference type="PANTHER" id="PTHR23300:SF0">
    <property type="entry name" value="METHANETHIOL OXIDASE"/>
    <property type="match status" value="1"/>
</dbReference>
<dbReference type="EC" id="1.8.3.4" evidence="3"/>
<proteinExistence type="inferred from homology"/>
<dbReference type="Gene3D" id="2.130.10.10">
    <property type="entry name" value="YVTN repeat-like/Quinoprotein amine dehydrogenase"/>
    <property type="match status" value="1"/>
</dbReference>
<evidence type="ECO:0000256" key="1">
    <source>
        <dbReference type="ARBA" id="ARBA00005177"/>
    </source>
</evidence>
<evidence type="ECO:0000256" key="6">
    <source>
        <dbReference type="ARBA" id="ARBA00047539"/>
    </source>
</evidence>
<protein>
    <recommendedName>
        <fullName evidence="4">Methanethiol oxidase</fullName>
        <ecNumber evidence="3">1.8.3.4</ecNumber>
    </recommendedName>
</protein>